<evidence type="ECO:0000313" key="2">
    <source>
        <dbReference type="Proteomes" id="UP000805193"/>
    </source>
</evidence>
<evidence type="ECO:0000313" key="1">
    <source>
        <dbReference type="EMBL" id="KAG0415569.1"/>
    </source>
</evidence>
<dbReference type="EMBL" id="JABSTQ010011053">
    <property type="protein sequence ID" value="KAG0415569.1"/>
    <property type="molecule type" value="Genomic_DNA"/>
</dbReference>
<name>A0AC60P841_IXOPE</name>
<sequence>YLDGVGALETLDVLGDATRLDLSTTGVDGLREIVRDIVQEELRKLLPTDNQPAALSIAEVVREEVQRAFQPEAPASVAAPEEPTLTYAAVARRPAPASRQYWTPPRRDPPAPQTFQRRDGQPQLVRTEQPANRKTDVWRTADRRPLCYHCGIKRPTSGPGTQCSGPRHFPCLDMWLQHRPERIWAIDDKEGEHQELIDLLDPVELQTEAEEKRVMRVIEDKIMFLPNWKTQGPDGTDERLYVGTTYLIEKTKRARSGKELHFLTFLPNIFKLLRKVLTSLETDLCEVNEVISAYQMGTRRGCQGAKQQALLNKLLNQKRNNDLFTPWIDIRKAHDSAQHDYLVAKPTKVGMPENFKFVKRTLASQCTSLDCRQSEIDLVRSFGRRVDTLAHTPWIEHHPRSGMALVSLLQRPGGRNGLDLRLTGSLVPVVLLMMGSEVVVPLHRRWPALLRSNRAHLLFHQHQKTLKA</sequence>
<accession>A0AC60P841</accession>
<organism evidence="1 2">
    <name type="scientific">Ixodes persulcatus</name>
    <name type="common">Taiga tick</name>
    <dbReference type="NCBI Taxonomy" id="34615"/>
    <lineage>
        <taxon>Eukaryota</taxon>
        <taxon>Metazoa</taxon>
        <taxon>Ecdysozoa</taxon>
        <taxon>Arthropoda</taxon>
        <taxon>Chelicerata</taxon>
        <taxon>Arachnida</taxon>
        <taxon>Acari</taxon>
        <taxon>Parasitiformes</taxon>
        <taxon>Ixodida</taxon>
        <taxon>Ixodoidea</taxon>
        <taxon>Ixodidae</taxon>
        <taxon>Ixodinae</taxon>
        <taxon>Ixodes</taxon>
    </lineage>
</organism>
<feature type="non-terminal residue" evidence="1">
    <location>
        <position position="1"/>
    </location>
</feature>
<protein>
    <submittedName>
        <fullName evidence="1">Uncharacterized protein</fullName>
    </submittedName>
</protein>
<gene>
    <name evidence="1" type="ORF">HPB47_007259</name>
</gene>
<dbReference type="Proteomes" id="UP000805193">
    <property type="component" value="Unassembled WGS sequence"/>
</dbReference>
<comment type="caution">
    <text evidence="1">The sequence shown here is derived from an EMBL/GenBank/DDBJ whole genome shotgun (WGS) entry which is preliminary data.</text>
</comment>
<proteinExistence type="predicted"/>
<reference evidence="1 2" key="1">
    <citation type="journal article" date="2020" name="Cell">
        <title>Large-Scale Comparative Analyses of Tick Genomes Elucidate Their Genetic Diversity and Vector Capacities.</title>
        <authorList>
            <consortium name="Tick Genome and Microbiome Consortium (TIGMIC)"/>
            <person name="Jia N."/>
            <person name="Wang J."/>
            <person name="Shi W."/>
            <person name="Du L."/>
            <person name="Sun Y."/>
            <person name="Zhan W."/>
            <person name="Jiang J.F."/>
            <person name="Wang Q."/>
            <person name="Zhang B."/>
            <person name="Ji P."/>
            <person name="Bell-Sakyi L."/>
            <person name="Cui X.M."/>
            <person name="Yuan T.T."/>
            <person name="Jiang B.G."/>
            <person name="Yang W.F."/>
            <person name="Lam T.T."/>
            <person name="Chang Q.C."/>
            <person name="Ding S.J."/>
            <person name="Wang X.J."/>
            <person name="Zhu J.G."/>
            <person name="Ruan X.D."/>
            <person name="Zhao L."/>
            <person name="Wei J.T."/>
            <person name="Ye R.Z."/>
            <person name="Que T.C."/>
            <person name="Du C.H."/>
            <person name="Zhou Y.H."/>
            <person name="Cheng J.X."/>
            <person name="Dai P.F."/>
            <person name="Guo W.B."/>
            <person name="Han X.H."/>
            <person name="Huang E.J."/>
            <person name="Li L.F."/>
            <person name="Wei W."/>
            <person name="Gao Y.C."/>
            <person name="Liu J.Z."/>
            <person name="Shao H.Z."/>
            <person name="Wang X."/>
            <person name="Wang C.C."/>
            <person name="Yang T.C."/>
            <person name="Huo Q.B."/>
            <person name="Li W."/>
            <person name="Chen H.Y."/>
            <person name="Chen S.E."/>
            <person name="Zhou L.G."/>
            <person name="Ni X.B."/>
            <person name="Tian J.H."/>
            <person name="Sheng Y."/>
            <person name="Liu T."/>
            <person name="Pan Y.S."/>
            <person name="Xia L.Y."/>
            <person name="Li J."/>
            <person name="Zhao F."/>
            <person name="Cao W.C."/>
        </authorList>
    </citation>
    <scope>NUCLEOTIDE SEQUENCE [LARGE SCALE GENOMIC DNA]</scope>
    <source>
        <strain evidence="1">Iper-2018</strain>
    </source>
</reference>
<keyword evidence="2" id="KW-1185">Reference proteome</keyword>